<dbReference type="STRING" id="68775.A0A5C3M4A1"/>
<name>A0A5C3M4A1_9AGAR</name>
<comment type="similarity">
    <text evidence="2">Belongs to the CIA30 family.</text>
</comment>
<proteinExistence type="inferred from homology"/>
<gene>
    <name evidence="6" type="ORF">BDQ12DRAFT_734241</name>
</gene>
<accession>A0A5C3M4A1</accession>
<keyword evidence="4" id="KW-0143">Chaperone</keyword>
<dbReference type="GO" id="GO:0010257">
    <property type="term" value="P:NADH dehydrogenase complex assembly"/>
    <property type="evidence" value="ECO:0007669"/>
    <property type="project" value="TreeGrafter"/>
</dbReference>
<comment type="subcellular location">
    <subcellularLocation>
        <location evidence="1">Mitochondrion</location>
    </subcellularLocation>
</comment>
<dbReference type="GO" id="GO:0006120">
    <property type="term" value="P:mitochondrial electron transport, NADH to ubiquinone"/>
    <property type="evidence" value="ECO:0007669"/>
    <property type="project" value="TreeGrafter"/>
</dbReference>
<dbReference type="InterPro" id="IPR013857">
    <property type="entry name" value="NADH-UbQ_OxRdtase-assoc_prot30"/>
</dbReference>
<dbReference type="Proteomes" id="UP000308652">
    <property type="component" value="Unassembled WGS sequence"/>
</dbReference>
<dbReference type="GO" id="GO:0005739">
    <property type="term" value="C:mitochondrion"/>
    <property type="evidence" value="ECO:0007669"/>
    <property type="project" value="UniProtKB-SubCell"/>
</dbReference>
<dbReference type="SUPFAM" id="SSF49785">
    <property type="entry name" value="Galactose-binding domain-like"/>
    <property type="match status" value="1"/>
</dbReference>
<dbReference type="PANTHER" id="PTHR13194:SF18">
    <property type="entry name" value="COMPLEX I INTERMEDIATE-ASSOCIATED PROTEIN 30, MITOCHONDRIAL"/>
    <property type="match status" value="1"/>
</dbReference>
<dbReference type="Pfam" id="PF08547">
    <property type="entry name" value="CIA30"/>
    <property type="match status" value="1"/>
</dbReference>
<dbReference type="InterPro" id="IPR039131">
    <property type="entry name" value="NDUFAF1"/>
</dbReference>
<organism evidence="6 7">
    <name type="scientific">Crucibulum laeve</name>
    <dbReference type="NCBI Taxonomy" id="68775"/>
    <lineage>
        <taxon>Eukaryota</taxon>
        <taxon>Fungi</taxon>
        <taxon>Dikarya</taxon>
        <taxon>Basidiomycota</taxon>
        <taxon>Agaricomycotina</taxon>
        <taxon>Agaricomycetes</taxon>
        <taxon>Agaricomycetidae</taxon>
        <taxon>Agaricales</taxon>
        <taxon>Agaricineae</taxon>
        <taxon>Nidulariaceae</taxon>
        <taxon>Crucibulum</taxon>
    </lineage>
</organism>
<keyword evidence="7" id="KW-1185">Reference proteome</keyword>
<keyword evidence="3" id="KW-0496">Mitochondrion</keyword>
<feature type="domain" description="NADH:ubiquinone oxidoreductase intermediate-associated protein 30" evidence="5">
    <location>
        <begin position="40"/>
        <end position="228"/>
    </location>
</feature>
<dbReference type="AlphaFoldDB" id="A0A5C3M4A1"/>
<reference evidence="6 7" key="1">
    <citation type="journal article" date="2019" name="Nat. Ecol. Evol.">
        <title>Megaphylogeny resolves global patterns of mushroom evolution.</title>
        <authorList>
            <person name="Varga T."/>
            <person name="Krizsan K."/>
            <person name="Foldi C."/>
            <person name="Dima B."/>
            <person name="Sanchez-Garcia M."/>
            <person name="Sanchez-Ramirez S."/>
            <person name="Szollosi G.J."/>
            <person name="Szarkandi J.G."/>
            <person name="Papp V."/>
            <person name="Albert L."/>
            <person name="Andreopoulos W."/>
            <person name="Angelini C."/>
            <person name="Antonin V."/>
            <person name="Barry K.W."/>
            <person name="Bougher N.L."/>
            <person name="Buchanan P."/>
            <person name="Buyck B."/>
            <person name="Bense V."/>
            <person name="Catcheside P."/>
            <person name="Chovatia M."/>
            <person name="Cooper J."/>
            <person name="Damon W."/>
            <person name="Desjardin D."/>
            <person name="Finy P."/>
            <person name="Geml J."/>
            <person name="Haridas S."/>
            <person name="Hughes K."/>
            <person name="Justo A."/>
            <person name="Karasinski D."/>
            <person name="Kautmanova I."/>
            <person name="Kiss B."/>
            <person name="Kocsube S."/>
            <person name="Kotiranta H."/>
            <person name="LaButti K.M."/>
            <person name="Lechner B.E."/>
            <person name="Liimatainen K."/>
            <person name="Lipzen A."/>
            <person name="Lukacs Z."/>
            <person name="Mihaltcheva S."/>
            <person name="Morgado L.N."/>
            <person name="Niskanen T."/>
            <person name="Noordeloos M.E."/>
            <person name="Ohm R.A."/>
            <person name="Ortiz-Santana B."/>
            <person name="Ovrebo C."/>
            <person name="Racz N."/>
            <person name="Riley R."/>
            <person name="Savchenko A."/>
            <person name="Shiryaev A."/>
            <person name="Soop K."/>
            <person name="Spirin V."/>
            <person name="Szebenyi C."/>
            <person name="Tomsovsky M."/>
            <person name="Tulloss R.E."/>
            <person name="Uehling J."/>
            <person name="Grigoriev I.V."/>
            <person name="Vagvolgyi C."/>
            <person name="Papp T."/>
            <person name="Martin F.M."/>
            <person name="Miettinen O."/>
            <person name="Hibbett D.S."/>
            <person name="Nagy L.G."/>
        </authorList>
    </citation>
    <scope>NUCLEOTIDE SEQUENCE [LARGE SCALE GENOMIC DNA]</scope>
    <source>
        <strain evidence="6 7">CBS 166.37</strain>
    </source>
</reference>
<dbReference type="GO" id="GO:0051082">
    <property type="term" value="F:unfolded protein binding"/>
    <property type="evidence" value="ECO:0007669"/>
    <property type="project" value="TreeGrafter"/>
</dbReference>
<evidence type="ECO:0000256" key="1">
    <source>
        <dbReference type="ARBA" id="ARBA00004173"/>
    </source>
</evidence>
<dbReference type="OrthoDB" id="42561at2759"/>
<evidence type="ECO:0000259" key="5">
    <source>
        <dbReference type="Pfam" id="PF08547"/>
    </source>
</evidence>
<evidence type="ECO:0000313" key="7">
    <source>
        <dbReference type="Proteomes" id="UP000308652"/>
    </source>
</evidence>
<protein>
    <submittedName>
        <fullName evidence="6">Complex I intermediate-associated protein CIA30</fullName>
    </submittedName>
</protein>
<dbReference type="EMBL" id="ML213597">
    <property type="protein sequence ID" value="TFK40234.1"/>
    <property type="molecule type" value="Genomic_DNA"/>
</dbReference>
<evidence type="ECO:0000313" key="6">
    <source>
        <dbReference type="EMBL" id="TFK40234.1"/>
    </source>
</evidence>
<evidence type="ECO:0000256" key="2">
    <source>
        <dbReference type="ARBA" id="ARBA00007884"/>
    </source>
</evidence>
<dbReference type="InterPro" id="IPR008979">
    <property type="entry name" value="Galactose-bd-like_sf"/>
</dbReference>
<sequence>MSSHWSLYWSRTGKIIRDGIQNVVLMKGADAPNRAPRTLFTFNSQEDINLFATGCDGDIGGKSTVYLDLDENPEHNAGIGKQATSVFWGEMRLGVKPAYEGKIRGGYAGFRNKTRPTLFGNMLEDVSTHEYLALRLRLAGDPSTRNSYFVNIQTDGPISTDLWQHRLYFRKQDNSWENVFVPFDSFVRTNSGELSTEQIGMYREKIRSIGISLLGGNSRVEGRYELGIDSISVVNEEDVVRAPVEKNNDQEPSLDSWKILEKL</sequence>
<evidence type="ECO:0000256" key="3">
    <source>
        <dbReference type="ARBA" id="ARBA00023128"/>
    </source>
</evidence>
<dbReference type="PANTHER" id="PTHR13194">
    <property type="entry name" value="COMPLEX I INTERMEDIATE-ASSOCIATED PROTEIN 30"/>
    <property type="match status" value="1"/>
</dbReference>
<evidence type="ECO:0000256" key="4">
    <source>
        <dbReference type="ARBA" id="ARBA00023186"/>
    </source>
</evidence>